<dbReference type="RefSeq" id="WP_172164148.1">
    <property type="nucleotide sequence ID" value="NZ_WOEZ01000056.1"/>
</dbReference>
<protein>
    <submittedName>
        <fullName evidence="1">Uncharacterized protein</fullName>
    </submittedName>
</protein>
<evidence type="ECO:0000313" key="2">
    <source>
        <dbReference type="Proteomes" id="UP000655523"/>
    </source>
</evidence>
<comment type="caution">
    <text evidence="1">The sequence shown here is derived from an EMBL/GenBank/DDBJ whole genome shotgun (WGS) entry which is preliminary data.</text>
</comment>
<proteinExistence type="predicted"/>
<accession>A0A972SHX3</accession>
<sequence length="49" mass="5343">MQLLFIASISALSFGALATCLIARFLSDEDVLKGARDGRYAYLSEDDQS</sequence>
<evidence type="ECO:0000313" key="1">
    <source>
        <dbReference type="EMBL" id="NPT55347.1"/>
    </source>
</evidence>
<dbReference type="EMBL" id="WOEZ01000056">
    <property type="protein sequence ID" value="NPT55347.1"/>
    <property type="molecule type" value="Genomic_DNA"/>
</dbReference>
<organism evidence="1 2">
    <name type="scientific">Paraburkholderia elongata</name>
    <dbReference type="NCBI Taxonomy" id="2675747"/>
    <lineage>
        <taxon>Bacteria</taxon>
        <taxon>Pseudomonadati</taxon>
        <taxon>Pseudomonadota</taxon>
        <taxon>Betaproteobacteria</taxon>
        <taxon>Burkholderiales</taxon>
        <taxon>Burkholderiaceae</taxon>
        <taxon>Paraburkholderia</taxon>
    </lineage>
</organism>
<keyword evidence="2" id="KW-1185">Reference proteome</keyword>
<gene>
    <name evidence="1" type="ORF">GNZ13_12230</name>
</gene>
<dbReference type="AlphaFoldDB" id="A0A972SHX3"/>
<dbReference type="Proteomes" id="UP000655523">
    <property type="component" value="Unassembled WGS sequence"/>
</dbReference>
<reference evidence="1 2" key="1">
    <citation type="submission" date="2019-11" db="EMBL/GenBank/DDBJ databases">
        <title>Metabolism of dissolved organic matter in forest soils.</title>
        <authorList>
            <person name="Cyle K.T."/>
            <person name="Wilhelm R.C."/>
            <person name="Martinez C.E."/>
        </authorList>
    </citation>
    <scope>NUCLEOTIDE SEQUENCE [LARGE SCALE GENOMIC DNA]</scope>
    <source>
        <strain evidence="1 2">5N</strain>
    </source>
</reference>
<name>A0A972SHX3_9BURK</name>